<dbReference type="RefSeq" id="WP_123721822.1">
    <property type="nucleotide sequence ID" value="NZ_MOBN01000036.1"/>
</dbReference>
<comment type="caution">
    <text evidence="3">The sequence shown here is derived from an EMBL/GenBank/DDBJ whole genome shotgun (WGS) entry which is preliminary data.</text>
</comment>
<dbReference type="GO" id="GO:0004683">
    <property type="term" value="F:calcium/calmodulin-dependent protein kinase activity"/>
    <property type="evidence" value="ECO:0007669"/>
    <property type="project" value="InterPro"/>
</dbReference>
<gene>
    <name evidence="3" type="ORF">BK663_20395</name>
</gene>
<feature type="signal peptide" evidence="1">
    <location>
        <begin position="1"/>
        <end position="22"/>
    </location>
</feature>
<dbReference type="InterPro" id="IPR011944">
    <property type="entry name" value="Steroid_delta5-4_isomerase"/>
</dbReference>
<dbReference type="AlphaFoldDB" id="A0A423IIQ7"/>
<evidence type="ECO:0000313" key="3">
    <source>
        <dbReference type="EMBL" id="RON25321.1"/>
    </source>
</evidence>
<dbReference type="Gene3D" id="3.10.450.50">
    <property type="match status" value="1"/>
</dbReference>
<name>A0A423IIQ7_9PSED</name>
<dbReference type="CDD" id="cd00531">
    <property type="entry name" value="NTF2_like"/>
    <property type="match status" value="1"/>
</dbReference>
<dbReference type="InterPro" id="IPR032710">
    <property type="entry name" value="NTF2-like_dom_sf"/>
</dbReference>
<proteinExistence type="predicted"/>
<keyword evidence="1" id="KW-0732">Signal</keyword>
<dbReference type="GO" id="GO:0005516">
    <property type="term" value="F:calmodulin binding"/>
    <property type="evidence" value="ECO:0007669"/>
    <property type="project" value="InterPro"/>
</dbReference>
<feature type="chain" id="PRO_5019374295" evidence="1">
    <location>
        <begin position="23"/>
        <end position="173"/>
    </location>
</feature>
<dbReference type="InterPro" id="IPR013543">
    <property type="entry name" value="Ca/CaM-dep_prot_kinase-assoc"/>
</dbReference>
<evidence type="ECO:0000259" key="2">
    <source>
        <dbReference type="Pfam" id="PF08332"/>
    </source>
</evidence>
<dbReference type="EMBL" id="MOBN01000036">
    <property type="protein sequence ID" value="RON25321.1"/>
    <property type="molecule type" value="Genomic_DNA"/>
</dbReference>
<dbReference type="Pfam" id="PF08332">
    <property type="entry name" value="CaMKII_AD"/>
    <property type="match status" value="1"/>
</dbReference>
<organism evidence="3 4">
    <name type="scientific">Pseudomonas lini</name>
    <dbReference type="NCBI Taxonomy" id="163011"/>
    <lineage>
        <taxon>Bacteria</taxon>
        <taxon>Pseudomonadati</taxon>
        <taxon>Pseudomonadota</taxon>
        <taxon>Gammaproteobacteria</taxon>
        <taxon>Pseudomonadales</taxon>
        <taxon>Pseudomonadaceae</taxon>
        <taxon>Pseudomonas</taxon>
    </lineage>
</organism>
<feature type="domain" description="Calcium/calmodulin-dependent protein kinase II association-domain" evidence="2">
    <location>
        <begin position="42"/>
        <end position="164"/>
    </location>
</feature>
<accession>A0A423IIQ7</accession>
<dbReference type="InterPro" id="IPR016887">
    <property type="entry name" value="UCP028470_steroid_isom-rel"/>
</dbReference>
<protein>
    <submittedName>
        <fullName evidence="3">DUF4440 domain-containing protein</fullName>
    </submittedName>
</protein>
<dbReference type="NCBIfam" id="TIGR02246">
    <property type="entry name" value="SgcJ/EcaC family oxidoreductase"/>
    <property type="match status" value="1"/>
</dbReference>
<dbReference type="SUPFAM" id="SSF54427">
    <property type="entry name" value="NTF2-like"/>
    <property type="match status" value="1"/>
</dbReference>
<evidence type="ECO:0000256" key="1">
    <source>
        <dbReference type="SAM" id="SignalP"/>
    </source>
</evidence>
<dbReference type="PIRSF" id="PIRSF028470">
    <property type="entry name" value="UCP028470"/>
    <property type="match status" value="1"/>
</dbReference>
<sequence length="173" mass="19076">MKFKTSTIAALLFALAAPLAQALEAVPYVYSSVAEQPGNVKDREIAALFDQWNSALKSGNVQSVVDLYAPNAVLQPTVSNKVRTTPAQIKDYFDHFMALKPVGQINYREIRPLGANVAMDSGVYTFFLTEADGKTRQVQARYTFVYEQVGGQWKILNHHSSAMPQAQVLHAGK</sequence>
<reference evidence="3 4" key="1">
    <citation type="submission" date="2016-10" db="EMBL/GenBank/DDBJ databases">
        <title>Comparative genome analysis of multiple Pseudomonas spp. focuses on biocontrol and plant growth promoting traits.</title>
        <authorList>
            <person name="Tao X.-Y."/>
            <person name="Taylor C.G."/>
        </authorList>
    </citation>
    <scope>NUCLEOTIDE SEQUENCE [LARGE SCALE GENOMIC DNA]</scope>
    <source>
        <strain evidence="3 4">48C10</strain>
    </source>
</reference>
<dbReference type="Proteomes" id="UP000284168">
    <property type="component" value="Unassembled WGS sequence"/>
</dbReference>
<evidence type="ECO:0000313" key="4">
    <source>
        <dbReference type="Proteomes" id="UP000284168"/>
    </source>
</evidence>